<comment type="caution">
    <text evidence="5">The sequence shown here is derived from an EMBL/GenBank/DDBJ whole genome shotgun (WGS) entry which is preliminary data.</text>
</comment>
<dbReference type="InterPro" id="IPR039536">
    <property type="entry name" value="TetR_C_Proteobacteria"/>
</dbReference>
<dbReference type="RefSeq" id="WP_220373094.1">
    <property type="nucleotide sequence ID" value="NZ_JAEUAO010000004.1"/>
</dbReference>
<dbReference type="EMBL" id="JAEUAO010000004">
    <property type="protein sequence ID" value="MBW9065102.1"/>
    <property type="molecule type" value="Genomic_DNA"/>
</dbReference>
<evidence type="ECO:0000256" key="1">
    <source>
        <dbReference type="ARBA" id="ARBA00023125"/>
    </source>
</evidence>
<dbReference type="SUPFAM" id="SSF46689">
    <property type="entry name" value="Homeodomain-like"/>
    <property type="match status" value="1"/>
</dbReference>
<dbReference type="Proteomes" id="UP000757604">
    <property type="component" value="Unassembled WGS sequence"/>
</dbReference>
<dbReference type="InterPro" id="IPR050109">
    <property type="entry name" value="HTH-type_TetR-like_transc_reg"/>
</dbReference>
<dbReference type="Pfam" id="PF14246">
    <property type="entry name" value="TetR_C_7"/>
    <property type="match status" value="1"/>
</dbReference>
<dbReference type="PROSITE" id="PS50977">
    <property type="entry name" value="HTH_TETR_2"/>
    <property type="match status" value="1"/>
</dbReference>
<feature type="domain" description="HTH tetR-type" evidence="4">
    <location>
        <begin position="39"/>
        <end position="99"/>
    </location>
</feature>
<organism evidence="5 6">
    <name type="scientific">Rhizobium herbae</name>
    <dbReference type="NCBI Taxonomy" id="508661"/>
    <lineage>
        <taxon>Bacteria</taxon>
        <taxon>Pseudomonadati</taxon>
        <taxon>Pseudomonadota</taxon>
        <taxon>Alphaproteobacteria</taxon>
        <taxon>Hyphomicrobiales</taxon>
        <taxon>Rhizobiaceae</taxon>
        <taxon>Rhizobium/Agrobacterium group</taxon>
        <taxon>Rhizobium</taxon>
    </lineage>
</organism>
<dbReference type="InterPro" id="IPR001647">
    <property type="entry name" value="HTH_TetR"/>
</dbReference>
<reference evidence="5 6" key="1">
    <citation type="journal article" date="2021" name="MBio">
        <title>Poor Competitiveness of Bradyrhizobium in Pigeon Pea Root Colonization in Indian Soils.</title>
        <authorList>
            <person name="Chalasani D."/>
            <person name="Basu A."/>
            <person name="Pullabhotla S.V.S.R.N."/>
            <person name="Jorrin B."/>
            <person name="Neal A.L."/>
            <person name="Poole P.S."/>
            <person name="Podile A.R."/>
            <person name="Tkacz A."/>
        </authorList>
    </citation>
    <scope>NUCLEOTIDE SEQUENCE [LARGE SCALE GENOMIC DNA]</scope>
    <source>
        <strain evidence="5 6">HU44</strain>
    </source>
</reference>
<accession>A0ABS7HEV7</accession>
<dbReference type="InterPro" id="IPR009057">
    <property type="entry name" value="Homeodomain-like_sf"/>
</dbReference>
<dbReference type="PROSITE" id="PS01081">
    <property type="entry name" value="HTH_TETR_1"/>
    <property type="match status" value="1"/>
</dbReference>
<name>A0ABS7HEV7_9HYPH</name>
<dbReference type="PANTHER" id="PTHR30055">
    <property type="entry name" value="HTH-TYPE TRANSCRIPTIONAL REGULATOR RUTR"/>
    <property type="match status" value="1"/>
</dbReference>
<protein>
    <submittedName>
        <fullName evidence="5">TetR/AcrR family transcriptional regulator</fullName>
    </submittedName>
</protein>
<dbReference type="InterPro" id="IPR023772">
    <property type="entry name" value="DNA-bd_HTH_TetR-type_CS"/>
</dbReference>
<evidence type="ECO:0000259" key="4">
    <source>
        <dbReference type="PROSITE" id="PS50977"/>
    </source>
</evidence>
<feature type="DNA-binding region" description="H-T-H motif" evidence="2">
    <location>
        <begin position="62"/>
        <end position="81"/>
    </location>
</feature>
<evidence type="ECO:0000256" key="2">
    <source>
        <dbReference type="PROSITE-ProRule" id="PRU00335"/>
    </source>
</evidence>
<dbReference type="PRINTS" id="PR00455">
    <property type="entry name" value="HTHTETR"/>
</dbReference>
<keyword evidence="1 2" id="KW-0238">DNA-binding</keyword>
<proteinExistence type="predicted"/>
<gene>
    <name evidence="5" type="ORF">JNB71_17505</name>
</gene>
<evidence type="ECO:0000313" key="6">
    <source>
        <dbReference type="Proteomes" id="UP000757604"/>
    </source>
</evidence>
<sequence>MSGADEKLAEPNVTKTSGSENCPADLGALPGRRAAGEDPAKRDQIIEGAKRVFMSVGFDAASMNDITREAGVSKGTIYVYFENKEDLFSAMIERQRALFLASVRTALAEHEDPVEVSLYKFGVHFVTHMTDEKVISAMRTVIGVRDRMPALCQRFFKGPENLLTVVREFLEYNVAAGNLNIDDIDLAASQFLDLSSGSFFKLRLFGTMETAPPPEEIDRVIRGAVRVFMAAYGPQRS</sequence>
<evidence type="ECO:0000313" key="5">
    <source>
        <dbReference type="EMBL" id="MBW9065102.1"/>
    </source>
</evidence>
<dbReference type="Pfam" id="PF00440">
    <property type="entry name" value="TetR_N"/>
    <property type="match status" value="1"/>
</dbReference>
<keyword evidence="6" id="KW-1185">Reference proteome</keyword>
<feature type="region of interest" description="Disordered" evidence="3">
    <location>
        <begin position="1"/>
        <end position="41"/>
    </location>
</feature>
<evidence type="ECO:0000256" key="3">
    <source>
        <dbReference type="SAM" id="MobiDB-lite"/>
    </source>
</evidence>
<dbReference type="Gene3D" id="1.10.10.60">
    <property type="entry name" value="Homeodomain-like"/>
    <property type="match status" value="1"/>
</dbReference>
<dbReference type="Gene3D" id="1.10.357.10">
    <property type="entry name" value="Tetracycline Repressor, domain 2"/>
    <property type="match status" value="1"/>
</dbReference>
<dbReference type="PANTHER" id="PTHR30055:SF146">
    <property type="entry name" value="HTH-TYPE TRANSCRIPTIONAL DUAL REGULATOR CECR"/>
    <property type="match status" value="1"/>
</dbReference>